<gene>
    <name evidence="1" type="ORF">GCM10023258_28310</name>
</gene>
<reference evidence="2" key="1">
    <citation type="journal article" date="2019" name="Int. J. Syst. Evol. Microbiol.">
        <title>The Global Catalogue of Microorganisms (GCM) 10K type strain sequencing project: providing services to taxonomists for standard genome sequencing and annotation.</title>
        <authorList>
            <consortium name="The Broad Institute Genomics Platform"/>
            <consortium name="The Broad Institute Genome Sequencing Center for Infectious Disease"/>
            <person name="Wu L."/>
            <person name="Ma J."/>
        </authorList>
    </citation>
    <scope>NUCLEOTIDE SEQUENCE [LARGE SCALE GENOMIC DNA]</scope>
    <source>
        <strain evidence="2">JCM 17687</strain>
    </source>
</reference>
<dbReference type="Proteomes" id="UP001500427">
    <property type="component" value="Unassembled WGS sequence"/>
</dbReference>
<evidence type="ECO:0008006" key="3">
    <source>
        <dbReference type="Google" id="ProtNLM"/>
    </source>
</evidence>
<dbReference type="PANTHER" id="PTHR43384">
    <property type="entry name" value="SEPTUM SITE-DETERMINING PROTEIN MIND HOMOLOG, CHLOROPLASTIC-RELATED"/>
    <property type="match status" value="1"/>
</dbReference>
<name>A0ABP9JHS4_9MICO</name>
<dbReference type="InterPro" id="IPR027417">
    <property type="entry name" value="P-loop_NTPase"/>
</dbReference>
<dbReference type="SUPFAM" id="SSF52540">
    <property type="entry name" value="P-loop containing nucleoside triphosphate hydrolases"/>
    <property type="match status" value="1"/>
</dbReference>
<protein>
    <recommendedName>
        <fullName evidence="3">Secretion/DNA translocation related CpaE-like protein</fullName>
    </recommendedName>
</protein>
<proteinExistence type="predicted"/>
<evidence type="ECO:0000313" key="2">
    <source>
        <dbReference type="Proteomes" id="UP001500427"/>
    </source>
</evidence>
<organism evidence="1 2">
    <name type="scientific">Terrabacter aeriphilus</name>
    <dbReference type="NCBI Taxonomy" id="515662"/>
    <lineage>
        <taxon>Bacteria</taxon>
        <taxon>Bacillati</taxon>
        <taxon>Actinomycetota</taxon>
        <taxon>Actinomycetes</taxon>
        <taxon>Micrococcales</taxon>
        <taxon>Intrasporangiaceae</taxon>
        <taxon>Terrabacter</taxon>
    </lineage>
</organism>
<dbReference type="Gene3D" id="3.40.50.300">
    <property type="entry name" value="P-loop containing nucleotide triphosphate hydrolases"/>
    <property type="match status" value="1"/>
</dbReference>
<dbReference type="EMBL" id="BAABIW010000018">
    <property type="protein sequence ID" value="GAA5030761.1"/>
    <property type="molecule type" value="Genomic_DNA"/>
</dbReference>
<sequence length="310" mass="31981">MASVFPRTEATAMSGRCPDVVVHTPWRGAPVVHRCRPVGVAARVPRATVGRMGNVMVCLPASGGVGSTTLAAAVAVRAAAAGLGVVALDLDRAAGALDVVFGVEQDPGWRWADLEDVSGVVDGAALARRLPSSCGVAVLSGARDDGWRPPAEDPWLDIVPDVVAGLCESHDLVVVDLARDVGVLAAIGLLVDAAVVVLGSGVAELAAGAVVVPGVRRVLATARDAGRPWQEQPLLPIEPWAVIRGQRVEPDLEELVTDELDVPVVAVVGNDRRLRAELAHGLPPGARGRGAVVRAADELLLRLTAQRAAA</sequence>
<keyword evidence="2" id="KW-1185">Reference proteome</keyword>
<accession>A0ABP9JHS4</accession>
<comment type="caution">
    <text evidence="1">The sequence shown here is derived from an EMBL/GenBank/DDBJ whole genome shotgun (WGS) entry which is preliminary data.</text>
</comment>
<dbReference type="InterPro" id="IPR050625">
    <property type="entry name" value="ParA/MinD_ATPase"/>
</dbReference>
<evidence type="ECO:0000313" key="1">
    <source>
        <dbReference type="EMBL" id="GAA5030761.1"/>
    </source>
</evidence>
<dbReference type="PANTHER" id="PTHR43384:SF11">
    <property type="entry name" value="SEPTUM SITE DETERMINING PROTEIN"/>
    <property type="match status" value="1"/>
</dbReference>